<name>G9ZHG0_9GAMM</name>
<proteinExistence type="predicted"/>
<dbReference type="Proteomes" id="UP000004750">
    <property type="component" value="Unassembled WGS sequence"/>
</dbReference>
<dbReference type="AlphaFoldDB" id="G9ZHG0"/>
<organism evidence="1 2">
    <name type="scientific">Cardiobacterium valvarum F0432</name>
    <dbReference type="NCBI Taxonomy" id="797473"/>
    <lineage>
        <taxon>Bacteria</taxon>
        <taxon>Pseudomonadati</taxon>
        <taxon>Pseudomonadota</taxon>
        <taxon>Gammaproteobacteria</taxon>
        <taxon>Cardiobacteriales</taxon>
        <taxon>Cardiobacteriaceae</taxon>
        <taxon>Cardiobacterium</taxon>
    </lineage>
</organism>
<evidence type="ECO:0000313" key="1">
    <source>
        <dbReference type="EMBL" id="EHM52635.1"/>
    </source>
</evidence>
<dbReference type="EMBL" id="AGCM01000126">
    <property type="protein sequence ID" value="EHM52635.1"/>
    <property type="molecule type" value="Genomic_DNA"/>
</dbReference>
<gene>
    <name evidence="1" type="ORF">HMPREF9080_02190</name>
</gene>
<accession>G9ZHG0</accession>
<comment type="caution">
    <text evidence="1">The sequence shown here is derived from an EMBL/GenBank/DDBJ whole genome shotgun (WGS) entry which is preliminary data.</text>
</comment>
<evidence type="ECO:0000313" key="2">
    <source>
        <dbReference type="Proteomes" id="UP000004750"/>
    </source>
</evidence>
<protein>
    <submittedName>
        <fullName evidence="1">Uncharacterized protein</fullName>
    </submittedName>
</protein>
<reference evidence="1 2" key="1">
    <citation type="submission" date="2011-08" db="EMBL/GenBank/DDBJ databases">
        <authorList>
            <person name="Weinstock G."/>
            <person name="Sodergren E."/>
            <person name="Clifton S."/>
            <person name="Fulton L."/>
            <person name="Fulton B."/>
            <person name="Courtney L."/>
            <person name="Fronick C."/>
            <person name="Harrison M."/>
            <person name="Strong C."/>
            <person name="Farmer C."/>
            <person name="Delahaunty K."/>
            <person name="Markovic C."/>
            <person name="Hall O."/>
            <person name="Minx P."/>
            <person name="Tomlinson C."/>
            <person name="Mitreva M."/>
            <person name="Hou S."/>
            <person name="Chen J."/>
            <person name="Wollam A."/>
            <person name="Pepin K.H."/>
            <person name="Johnson M."/>
            <person name="Bhonagiri V."/>
            <person name="Zhang X."/>
            <person name="Suruliraj S."/>
            <person name="Warren W."/>
            <person name="Chinwalla A."/>
            <person name="Mardis E.R."/>
            <person name="Wilson R.K."/>
        </authorList>
    </citation>
    <scope>NUCLEOTIDE SEQUENCE [LARGE SCALE GENOMIC DNA]</scope>
    <source>
        <strain evidence="1 2">F0432</strain>
    </source>
</reference>
<sequence length="138" mass="14580">MFVLEADGFLRIVYHPARKENGAMEKAVAEVDDEADIRAGRLGPGDFVAVTTHPGDIDALIFDPAVADDAAMDAVIECLCVFDVDFVVPAVVVGINQVFTEQAAQIVFIKSCHGFFLGLDGAGMIAALLLGKNATIAK</sequence>
<dbReference type="HOGENOM" id="CLU_1851511_0_0_6"/>
<dbReference type="STRING" id="797473.HMPREF9080_02190"/>